<evidence type="ECO:0000313" key="9">
    <source>
        <dbReference type="Proteomes" id="UP000053237"/>
    </source>
</evidence>
<dbReference type="AlphaFoldDB" id="A0A024G6L5"/>
<evidence type="ECO:0000256" key="2">
    <source>
        <dbReference type="ARBA" id="ARBA00009544"/>
    </source>
</evidence>
<evidence type="ECO:0000313" key="8">
    <source>
        <dbReference type="EMBL" id="CCI42313.1"/>
    </source>
</evidence>
<proteinExistence type="inferred from homology"/>
<dbReference type="GO" id="GO:0052040">
    <property type="term" value="P:symbiont-mediated perturbation of host programmed cell death"/>
    <property type="evidence" value="ECO:0007669"/>
    <property type="project" value="UniProtKB-UniRule"/>
</dbReference>
<feature type="signal peptide" evidence="7">
    <location>
        <begin position="1"/>
        <end position="30"/>
    </location>
</feature>
<dbReference type="InterPro" id="IPR002200">
    <property type="entry name" value="Elicitin"/>
</dbReference>
<keyword evidence="3 6" id="KW-0964">Secreted</keyword>
<dbReference type="STRING" id="65357.A0A024G6L5"/>
<dbReference type="InterPro" id="IPR036470">
    <property type="entry name" value="Elicitin_sf"/>
</dbReference>
<accession>A0A024G6L5</accession>
<evidence type="ECO:0000256" key="5">
    <source>
        <dbReference type="ARBA" id="ARBA00023157"/>
    </source>
</evidence>
<comment type="function">
    <text evidence="6">Induces local and distal defense responses (incompatible hypersensitive reaction) in plants from the solanaceae and cruciferae families. Elicits leaf necrosis and causes the accumulation of pathogenesis-related proteins. Might interact with the lipidic molecules of the plasma membrane.</text>
</comment>
<dbReference type="Proteomes" id="UP000053237">
    <property type="component" value="Unassembled WGS sequence"/>
</dbReference>
<organism evidence="8 9">
    <name type="scientific">Albugo candida</name>
    <dbReference type="NCBI Taxonomy" id="65357"/>
    <lineage>
        <taxon>Eukaryota</taxon>
        <taxon>Sar</taxon>
        <taxon>Stramenopiles</taxon>
        <taxon>Oomycota</taxon>
        <taxon>Peronosporomycetes</taxon>
        <taxon>Albuginales</taxon>
        <taxon>Albuginaceae</taxon>
        <taxon>Albugo</taxon>
    </lineage>
</organism>
<sequence length="178" mass="19681">MHSQSIPCQTIPTMWLLCIAYLQLLLAISAKHCPSSEVVKLASAASNPNVSSCMEASGSSFIPHGGWPNPEKLLKMCESNACRSLFEEIDTLEPMDCIIAIDSVELNMRQIVDNFHSGCNQLGEKVRKALEHRFTDKSYVNATSVQMERTNTTTSNMESAGMGLVLYPKHSEILYLPN</sequence>
<evidence type="ECO:0000256" key="7">
    <source>
        <dbReference type="SAM" id="SignalP"/>
    </source>
</evidence>
<comment type="caution">
    <text evidence="8">The sequence shown here is derived from an EMBL/GenBank/DDBJ whole genome shotgun (WGS) entry which is preliminary data.</text>
</comment>
<dbReference type="OrthoDB" id="154450at2759"/>
<evidence type="ECO:0000256" key="4">
    <source>
        <dbReference type="ARBA" id="ARBA00022978"/>
    </source>
</evidence>
<dbReference type="EMBL" id="CAIX01000032">
    <property type="protein sequence ID" value="CCI42313.1"/>
    <property type="molecule type" value="Genomic_DNA"/>
</dbReference>
<protein>
    <recommendedName>
        <fullName evidence="6">Elicitin</fullName>
    </recommendedName>
</protein>
<dbReference type="SUPFAM" id="SSF48647">
    <property type="entry name" value="Fungal elicitin"/>
    <property type="match status" value="1"/>
</dbReference>
<keyword evidence="4 6" id="KW-0928">Hypersensitive response elicitation</keyword>
<dbReference type="Gene3D" id="1.10.239.10">
    <property type="entry name" value="Elicitin domain"/>
    <property type="match status" value="1"/>
</dbReference>
<feature type="chain" id="PRO_5001532231" description="Elicitin" evidence="7">
    <location>
        <begin position="31"/>
        <end position="178"/>
    </location>
</feature>
<evidence type="ECO:0000256" key="1">
    <source>
        <dbReference type="ARBA" id="ARBA00004613"/>
    </source>
</evidence>
<dbReference type="InParanoid" id="A0A024G6L5"/>
<evidence type="ECO:0000256" key="3">
    <source>
        <dbReference type="ARBA" id="ARBA00022525"/>
    </source>
</evidence>
<comment type="subcellular location">
    <subcellularLocation>
        <location evidence="1 6">Secreted</location>
    </subcellularLocation>
</comment>
<dbReference type="Pfam" id="PF00964">
    <property type="entry name" value="Elicitin"/>
    <property type="match status" value="1"/>
</dbReference>
<keyword evidence="5 6" id="KW-1015">Disulfide bond</keyword>
<name>A0A024G6L5_9STRA</name>
<evidence type="ECO:0000256" key="6">
    <source>
        <dbReference type="RuleBase" id="RU368111"/>
    </source>
</evidence>
<keyword evidence="9" id="KW-1185">Reference proteome</keyword>
<dbReference type="SMART" id="SM01187">
    <property type="entry name" value="Elicitin"/>
    <property type="match status" value="1"/>
</dbReference>
<gene>
    <name evidence="8" type="ORF">BN9_030970</name>
</gene>
<dbReference type="GO" id="GO:0005576">
    <property type="term" value="C:extracellular region"/>
    <property type="evidence" value="ECO:0007669"/>
    <property type="project" value="UniProtKB-SubCell"/>
</dbReference>
<reference evidence="8 9" key="1">
    <citation type="submission" date="2012-05" db="EMBL/GenBank/DDBJ databases">
        <title>Recombination and specialization in a pathogen metapopulation.</title>
        <authorList>
            <person name="Gardiner A."/>
            <person name="Kemen E."/>
            <person name="Schultz-Larsen T."/>
            <person name="MacLean D."/>
            <person name="Van Oosterhout C."/>
            <person name="Jones J.D.G."/>
        </authorList>
    </citation>
    <scope>NUCLEOTIDE SEQUENCE [LARGE SCALE GENOMIC DNA]</scope>
    <source>
        <strain evidence="8 9">Ac Nc2</strain>
    </source>
</reference>
<comment type="similarity">
    <text evidence="2 6">Belongs to the elicitin family.</text>
</comment>
<keyword evidence="7" id="KW-0732">Signal</keyword>